<keyword evidence="2" id="KW-1003">Cell membrane</keyword>
<dbReference type="InterPro" id="IPR002797">
    <property type="entry name" value="Polysacc_synth"/>
</dbReference>
<dbReference type="Proteomes" id="UP000014463">
    <property type="component" value="Unassembled WGS sequence"/>
</dbReference>
<dbReference type="EMBL" id="ASTJ01000011">
    <property type="protein sequence ID" value="EPC04144.1"/>
    <property type="molecule type" value="Genomic_DNA"/>
</dbReference>
<dbReference type="STRING" id="1121939.L861_02195"/>
<feature type="transmembrane region" description="Helical" evidence="6">
    <location>
        <begin position="232"/>
        <end position="254"/>
    </location>
</feature>
<evidence type="ECO:0000313" key="7">
    <source>
        <dbReference type="EMBL" id="EPC04144.1"/>
    </source>
</evidence>
<dbReference type="eggNOG" id="COG2244">
    <property type="taxonomic scope" value="Bacteria"/>
</dbReference>
<dbReference type="PANTHER" id="PTHR30250:SF11">
    <property type="entry name" value="O-ANTIGEN TRANSPORTER-RELATED"/>
    <property type="match status" value="1"/>
</dbReference>
<feature type="transmembrane region" description="Helical" evidence="6">
    <location>
        <begin position="156"/>
        <end position="177"/>
    </location>
</feature>
<feature type="transmembrane region" description="Helical" evidence="6">
    <location>
        <begin position="85"/>
        <end position="108"/>
    </location>
</feature>
<dbReference type="OrthoDB" id="5785171at2"/>
<evidence type="ECO:0000256" key="2">
    <source>
        <dbReference type="ARBA" id="ARBA00022475"/>
    </source>
</evidence>
<comment type="subcellular location">
    <subcellularLocation>
        <location evidence="1">Cell membrane</location>
        <topology evidence="1">Multi-pass membrane protein</topology>
    </subcellularLocation>
</comment>
<accession>S2L8H3</accession>
<keyword evidence="8" id="KW-1185">Reference proteome</keyword>
<evidence type="ECO:0000256" key="6">
    <source>
        <dbReference type="SAM" id="Phobius"/>
    </source>
</evidence>
<dbReference type="PATRIC" id="fig|1121939.11.peg.410"/>
<evidence type="ECO:0000256" key="1">
    <source>
        <dbReference type="ARBA" id="ARBA00004651"/>
    </source>
</evidence>
<dbReference type="AlphaFoldDB" id="S2L8H3"/>
<comment type="caution">
    <text evidence="7">The sequence shown here is derived from an EMBL/GenBank/DDBJ whole genome shotgun (WGS) entry which is preliminary data.</text>
</comment>
<dbReference type="RefSeq" id="WP_016414876.1">
    <property type="nucleotide sequence ID" value="NZ_AUAB01000048.1"/>
</dbReference>
<evidence type="ECO:0000313" key="8">
    <source>
        <dbReference type="Proteomes" id="UP000014463"/>
    </source>
</evidence>
<dbReference type="PANTHER" id="PTHR30250">
    <property type="entry name" value="PST FAMILY PREDICTED COLANIC ACID TRANSPORTER"/>
    <property type="match status" value="1"/>
</dbReference>
<evidence type="ECO:0000256" key="4">
    <source>
        <dbReference type="ARBA" id="ARBA00022989"/>
    </source>
</evidence>
<reference evidence="7 8" key="1">
    <citation type="journal article" date="2013" name="Genome Announc.">
        <title>Draft genome sequence of the moderately halophilic gammaproteobacterium Halomonas anticariensis FP35.</title>
        <authorList>
            <person name="Tahrioui A."/>
            <person name="Quesada E."/>
            <person name="Llamas I."/>
        </authorList>
    </citation>
    <scope>NUCLEOTIDE SEQUENCE [LARGE SCALE GENOMIC DNA]</scope>
    <source>
        <strain evidence="8">DSM 16096 / CECT 5854 / LMG 22089 / FP35</strain>
    </source>
</reference>
<feature type="transmembrane region" description="Helical" evidence="6">
    <location>
        <begin position="375"/>
        <end position="394"/>
    </location>
</feature>
<feature type="transmembrane region" description="Helical" evidence="6">
    <location>
        <begin position="120"/>
        <end position="144"/>
    </location>
</feature>
<feature type="transmembrane region" description="Helical" evidence="6">
    <location>
        <begin position="183"/>
        <end position="202"/>
    </location>
</feature>
<dbReference type="GO" id="GO:0005886">
    <property type="term" value="C:plasma membrane"/>
    <property type="evidence" value="ECO:0007669"/>
    <property type="project" value="UniProtKB-SubCell"/>
</dbReference>
<keyword evidence="3 6" id="KW-0812">Transmembrane</keyword>
<feature type="transmembrane region" description="Helical" evidence="6">
    <location>
        <begin position="400"/>
        <end position="419"/>
    </location>
</feature>
<organism evidence="7 8">
    <name type="scientific">Litchfieldella anticariensis (strain DSM 16096 / CECT 5854 / CIP 108499 / LMG 22089 / FP35)</name>
    <name type="common">Halomonas anticariensis</name>
    <dbReference type="NCBI Taxonomy" id="1121939"/>
    <lineage>
        <taxon>Bacteria</taxon>
        <taxon>Pseudomonadati</taxon>
        <taxon>Pseudomonadota</taxon>
        <taxon>Gammaproteobacteria</taxon>
        <taxon>Oceanospirillales</taxon>
        <taxon>Halomonadaceae</taxon>
        <taxon>Litchfieldella</taxon>
    </lineage>
</organism>
<proteinExistence type="predicted"/>
<evidence type="ECO:0008006" key="9">
    <source>
        <dbReference type="Google" id="ProtNLM"/>
    </source>
</evidence>
<sequence length="444" mass="47752">MQLVKRLKGELAISLARTFIARGIAALGGLLLAMILGRLYGPAGVGVFALAQSLYVGAAILARYGMNNALMRYVGQDHQSKEIVVYLRWAIRKAGLLSLVAAATIFLLRGHLGDWFDAGALPGVLVGISLVIPAVTLAFVVGGFMKGIRKPATACLLENGSIALVACLPVLGLNAIWPTEGVANAGWALALASWLVLAQGAWQAWRWLKSQQLHTAEVPATKQEFSASSHAFFVLSLALLMQQVVSILIAGWLLDSAQLGLFKAAERTALLINFILLVINAVLPPRFAALYRQRDMAGLSALARKGVLIGLGLATPMLLLCLLVPQWVLSLFGPEFTQAENLLRIIALAQLINVATGPVGFLLNMTGHEKLMRNIALVSNAIGLSMFFILIPPFGALGAAWALALVLVLQNLTALMFAWRKLGIWMLPTPNLLKWMRTDMQEAS</sequence>
<keyword evidence="4 6" id="KW-1133">Transmembrane helix</keyword>
<dbReference type="Pfam" id="PF01943">
    <property type="entry name" value="Polysacc_synt"/>
    <property type="match status" value="1"/>
</dbReference>
<evidence type="ECO:0000256" key="5">
    <source>
        <dbReference type="ARBA" id="ARBA00023136"/>
    </source>
</evidence>
<evidence type="ECO:0000256" key="3">
    <source>
        <dbReference type="ARBA" id="ARBA00022692"/>
    </source>
</evidence>
<feature type="transmembrane region" description="Helical" evidence="6">
    <location>
        <begin position="341"/>
        <end position="363"/>
    </location>
</feature>
<feature type="transmembrane region" description="Helical" evidence="6">
    <location>
        <begin position="20"/>
        <end position="40"/>
    </location>
</feature>
<name>S2L8H3_LITA3</name>
<keyword evidence="5 6" id="KW-0472">Membrane</keyword>
<dbReference type="InterPro" id="IPR050833">
    <property type="entry name" value="Poly_Biosynth_Transport"/>
</dbReference>
<protein>
    <recommendedName>
        <fullName evidence="9">Polysaccharide biosynthesis protein C-terminal domain-containing protein</fullName>
    </recommendedName>
</protein>
<feature type="transmembrane region" description="Helical" evidence="6">
    <location>
        <begin position="46"/>
        <end position="64"/>
    </location>
</feature>
<feature type="transmembrane region" description="Helical" evidence="6">
    <location>
        <begin position="307"/>
        <end position="329"/>
    </location>
</feature>
<gene>
    <name evidence="7" type="ORF">L861_02195</name>
</gene>
<feature type="transmembrane region" description="Helical" evidence="6">
    <location>
        <begin position="269"/>
        <end position="287"/>
    </location>
</feature>